<evidence type="ECO:0000313" key="3">
    <source>
        <dbReference type="Proteomes" id="UP001233999"/>
    </source>
</evidence>
<evidence type="ECO:0000256" key="1">
    <source>
        <dbReference type="SAM" id="Phobius"/>
    </source>
</evidence>
<keyword evidence="1" id="KW-0472">Membrane</keyword>
<feature type="non-terminal residue" evidence="2">
    <location>
        <position position="57"/>
    </location>
</feature>
<keyword evidence="3" id="KW-1185">Reference proteome</keyword>
<evidence type="ECO:0000313" key="2">
    <source>
        <dbReference type="EMBL" id="KAJ9576285.1"/>
    </source>
</evidence>
<keyword evidence="1" id="KW-0812">Transmembrane</keyword>
<name>A0AAD7Z9I6_DIPPU</name>
<protein>
    <submittedName>
        <fullName evidence="2">Uncharacterized protein</fullName>
    </submittedName>
</protein>
<reference evidence="2" key="1">
    <citation type="journal article" date="2023" name="IScience">
        <title>Live-bearing cockroach genome reveals convergent evolutionary mechanisms linked to viviparity in insects and beyond.</title>
        <authorList>
            <person name="Fouks B."/>
            <person name="Harrison M.C."/>
            <person name="Mikhailova A.A."/>
            <person name="Marchal E."/>
            <person name="English S."/>
            <person name="Carruthers M."/>
            <person name="Jennings E.C."/>
            <person name="Chiamaka E.L."/>
            <person name="Frigard R.A."/>
            <person name="Pippel M."/>
            <person name="Attardo G.M."/>
            <person name="Benoit J.B."/>
            <person name="Bornberg-Bauer E."/>
            <person name="Tobe S.S."/>
        </authorList>
    </citation>
    <scope>NUCLEOTIDE SEQUENCE</scope>
    <source>
        <strain evidence="2">Stay&amp;Tobe</strain>
    </source>
</reference>
<accession>A0AAD7Z9I6</accession>
<feature type="non-terminal residue" evidence="2">
    <location>
        <position position="1"/>
    </location>
</feature>
<dbReference type="EMBL" id="JASPKZ010009802">
    <property type="protein sequence ID" value="KAJ9576285.1"/>
    <property type="molecule type" value="Genomic_DNA"/>
</dbReference>
<feature type="transmembrane region" description="Helical" evidence="1">
    <location>
        <begin position="22"/>
        <end position="44"/>
    </location>
</feature>
<reference evidence="2" key="2">
    <citation type="submission" date="2023-05" db="EMBL/GenBank/DDBJ databases">
        <authorList>
            <person name="Fouks B."/>
        </authorList>
    </citation>
    <scope>NUCLEOTIDE SEQUENCE</scope>
    <source>
        <strain evidence="2">Stay&amp;Tobe</strain>
        <tissue evidence="2">Testes</tissue>
    </source>
</reference>
<organism evidence="2 3">
    <name type="scientific">Diploptera punctata</name>
    <name type="common">Pacific beetle cockroach</name>
    <dbReference type="NCBI Taxonomy" id="6984"/>
    <lineage>
        <taxon>Eukaryota</taxon>
        <taxon>Metazoa</taxon>
        <taxon>Ecdysozoa</taxon>
        <taxon>Arthropoda</taxon>
        <taxon>Hexapoda</taxon>
        <taxon>Insecta</taxon>
        <taxon>Pterygota</taxon>
        <taxon>Neoptera</taxon>
        <taxon>Polyneoptera</taxon>
        <taxon>Dictyoptera</taxon>
        <taxon>Blattodea</taxon>
        <taxon>Blaberoidea</taxon>
        <taxon>Blaberidae</taxon>
        <taxon>Diplopterinae</taxon>
        <taxon>Diploptera</taxon>
    </lineage>
</organism>
<sequence>LPNFHPDVQYCFSRERYSISKYFTVFSVLCPLRICSHYIFLIFTDDLRPCLQIRSNK</sequence>
<dbReference type="Proteomes" id="UP001233999">
    <property type="component" value="Unassembled WGS sequence"/>
</dbReference>
<comment type="caution">
    <text evidence="2">The sequence shown here is derived from an EMBL/GenBank/DDBJ whole genome shotgun (WGS) entry which is preliminary data.</text>
</comment>
<gene>
    <name evidence="2" type="ORF">L9F63_006884</name>
</gene>
<proteinExistence type="predicted"/>
<dbReference type="AlphaFoldDB" id="A0AAD7Z9I6"/>
<keyword evidence="1" id="KW-1133">Transmembrane helix</keyword>